<dbReference type="CDD" id="cd09274">
    <property type="entry name" value="RNase_HI_RT_Ty3"/>
    <property type="match status" value="1"/>
</dbReference>
<evidence type="ECO:0000256" key="3">
    <source>
        <dbReference type="ARBA" id="ARBA00022722"/>
    </source>
</evidence>
<evidence type="ECO:0000256" key="1">
    <source>
        <dbReference type="ARBA" id="ARBA00022679"/>
    </source>
</evidence>
<accession>A0A0G4IBL9</accession>
<dbReference type="PANTHER" id="PTHR37984:SF5">
    <property type="entry name" value="PROTEIN NYNRIN-LIKE"/>
    <property type="match status" value="1"/>
</dbReference>
<protein>
    <recommendedName>
        <fullName evidence="7">Reverse transcriptase domain-containing protein</fullName>
    </recommendedName>
</protein>
<feature type="domain" description="Reverse transcriptase" evidence="7">
    <location>
        <begin position="1"/>
        <end position="82"/>
    </location>
</feature>
<dbReference type="EMBL" id="CDMZ01005798">
    <property type="protein sequence ID" value="CEM54555.1"/>
    <property type="molecule type" value="Genomic_DNA"/>
</dbReference>
<keyword evidence="6" id="KW-0695">RNA-directed DNA polymerase</keyword>
<dbReference type="InterPro" id="IPR043128">
    <property type="entry name" value="Rev_trsase/Diguanyl_cyclase"/>
</dbReference>
<name>A0A0G4IBL9_9ALVE</name>
<evidence type="ECO:0000256" key="5">
    <source>
        <dbReference type="ARBA" id="ARBA00022801"/>
    </source>
</evidence>
<evidence type="ECO:0000256" key="4">
    <source>
        <dbReference type="ARBA" id="ARBA00022759"/>
    </source>
</evidence>
<sequence length="354" mass="40157">MPFGLVNTPSIFQRVMTLLLAGLTRDIALVYIDNIIVFSRSHAEHLRDLREVLRLVRQANLKLKLEKAQIALREVEYLGHSVSFRGIRLSFARLTYPLHELLKPADKEGRPLPFQWGEEAEAIFTELKRRLTTPSILAFPDMSRLFTVKPDACKVSVGGLFTQKVNGKEVVIAYASRALSAAERNYSPVEREALGLVYCCRQWRHYLISGRTYAVTDHKPNLAMEDRKVTNERMRNWVLELQEFGLRYVHKSGKAHADTDALSRMLQKPLPVCVNSGVPLCRHCNQPADRNTEIRTGMGAVMAGVLGQAEAAPLQANKAFLDRVREELPKDPVLGDHYRYFVKGIVPTDKRQAR</sequence>
<dbReference type="FunFam" id="3.30.70.270:FF:000003">
    <property type="entry name" value="Transposon Ty3-G Gag-Pol polyprotein"/>
    <property type="match status" value="1"/>
</dbReference>
<dbReference type="GO" id="GO:0016787">
    <property type="term" value="F:hydrolase activity"/>
    <property type="evidence" value="ECO:0007669"/>
    <property type="project" value="UniProtKB-KW"/>
</dbReference>
<evidence type="ECO:0000256" key="2">
    <source>
        <dbReference type="ARBA" id="ARBA00022695"/>
    </source>
</evidence>
<dbReference type="Pfam" id="PF17917">
    <property type="entry name" value="RT_RNaseH"/>
    <property type="match status" value="1"/>
</dbReference>
<keyword evidence="2" id="KW-0548">Nucleotidyltransferase</keyword>
<keyword evidence="4" id="KW-0255">Endonuclease</keyword>
<organism evidence="8">
    <name type="scientific">Chromera velia CCMP2878</name>
    <dbReference type="NCBI Taxonomy" id="1169474"/>
    <lineage>
        <taxon>Eukaryota</taxon>
        <taxon>Sar</taxon>
        <taxon>Alveolata</taxon>
        <taxon>Colpodellida</taxon>
        <taxon>Chromeraceae</taxon>
        <taxon>Chromera</taxon>
    </lineage>
</organism>
<evidence type="ECO:0000259" key="7">
    <source>
        <dbReference type="PROSITE" id="PS50878"/>
    </source>
</evidence>
<dbReference type="GO" id="GO:0003964">
    <property type="term" value="F:RNA-directed DNA polymerase activity"/>
    <property type="evidence" value="ECO:0007669"/>
    <property type="project" value="UniProtKB-KW"/>
</dbReference>
<proteinExistence type="predicted"/>
<dbReference type="PROSITE" id="PS50878">
    <property type="entry name" value="RT_POL"/>
    <property type="match status" value="1"/>
</dbReference>
<dbReference type="Gene3D" id="3.30.70.270">
    <property type="match status" value="1"/>
</dbReference>
<dbReference type="CDD" id="cd01647">
    <property type="entry name" value="RT_LTR"/>
    <property type="match status" value="1"/>
</dbReference>
<dbReference type="InterPro" id="IPR050951">
    <property type="entry name" value="Retrovirus_Pol_polyprotein"/>
</dbReference>
<evidence type="ECO:0000256" key="6">
    <source>
        <dbReference type="ARBA" id="ARBA00022918"/>
    </source>
</evidence>
<dbReference type="PANTHER" id="PTHR37984">
    <property type="entry name" value="PROTEIN CBG26694"/>
    <property type="match status" value="1"/>
</dbReference>
<gene>
    <name evidence="8" type="ORF">Cvel_2192</name>
</gene>
<keyword evidence="5" id="KW-0378">Hydrolase</keyword>
<keyword evidence="1" id="KW-0808">Transferase</keyword>
<dbReference type="Pfam" id="PF00078">
    <property type="entry name" value="RVT_1"/>
    <property type="match status" value="1"/>
</dbReference>
<dbReference type="InterPro" id="IPR000477">
    <property type="entry name" value="RT_dom"/>
</dbReference>
<dbReference type="Gene3D" id="3.10.20.370">
    <property type="match status" value="1"/>
</dbReference>
<dbReference type="VEuPathDB" id="CryptoDB:Cvel_2192"/>
<dbReference type="InterPro" id="IPR043502">
    <property type="entry name" value="DNA/RNA_pol_sf"/>
</dbReference>
<dbReference type="InterPro" id="IPR041373">
    <property type="entry name" value="RT_RNaseH"/>
</dbReference>
<dbReference type="PhylomeDB" id="A0A0G4IBL9"/>
<keyword evidence="3" id="KW-0540">Nuclease</keyword>
<evidence type="ECO:0000313" key="8">
    <source>
        <dbReference type="EMBL" id="CEM54555.1"/>
    </source>
</evidence>
<dbReference type="SUPFAM" id="SSF56672">
    <property type="entry name" value="DNA/RNA polymerases"/>
    <property type="match status" value="1"/>
</dbReference>
<dbReference type="GO" id="GO:0004519">
    <property type="term" value="F:endonuclease activity"/>
    <property type="evidence" value="ECO:0007669"/>
    <property type="project" value="UniProtKB-KW"/>
</dbReference>
<reference evidence="8" key="1">
    <citation type="submission" date="2014-11" db="EMBL/GenBank/DDBJ databases">
        <authorList>
            <person name="Otto D Thomas"/>
            <person name="Naeem Raeece"/>
        </authorList>
    </citation>
    <scope>NUCLEOTIDE SEQUENCE</scope>
</reference>
<dbReference type="AlphaFoldDB" id="A0A0G4IBL9"/>